<keyword evidence="5" id="KW-0963">Cytoplasm</keyword>
<dbReference type="UniPathway" id="UPA00588">
    <property type="reaction ID" value="UER00649"/>
</dbReference>
<comment type="similarity">
    <text evidence="5 6">Belongs to the adenylate kinase family.</text>
</comment>
<dbReference type="HAMAP" id="MF_00235">
    <property type="entry name" value="Adenylate_kinase_Adk"/>
    <property type="match status" value="1"/>
</dbReference>
<feature type="binding site" evidence="5">
    <location>
        <begin position="59"/>
        <end position="61"/>
    </location>
    <ligand>
        <name>AMP</name>
        <dbReference type="ChEBI" id="CHEBI:456215"/>
    </ligand>
</feature>
<feature type="binding site" evidence="5">
    <location>
        <position position="33"/>
    </location>
    <ligand>
        <name>AMP</name>
        <dbReference type="ChEBI" id="CHEBI:456215"/>
    </ligand>
</feature>
<dbReference type="GO" id="GO:0005524">
    <property type="term" value="F:ATP binding"/>
    <property type="evidence" value="ECO:0007669"/>
    <property type="project" value="UniProtKB-UniRule"/>
</dbReference>
<accession>A0A0H4TE31</accession>
<evidence type="ECO:0000313" key="9">
    <source>
        <dbReference type="EMBL" id="AKQ04842.1"/>
    </source>
</evidence>
<sequence length="217" mass="24066">MRRNLVLLGPPGAGKGTQAKKLVDKYSIPQISTGDILREAVDTGTLLGIEAKSYMSRGALVPDEVVIGIVKERLKRGDCGRGYILDGFPRTIPQAEALSSYLNDYGCPINAVIDMRVPKEYLVKRISGRRVCRSCGAGYHIEFSPSKNGGKCDKCNGDLFQRDDDREDILIKRLETYEARDTPLAEYYKKKGLLKTVNGMGDIEAIFNDICKIVDEK</sequence>
<comment type="caution">
    <text evidence="5">Lacks conserved residue(s) required for the propagation of feature annotation.</text>
</comment>
<keyword evidence="5" id="KW-0479">Metal-binding</keyword>
<organism evidence="9">
    <name type="scientific">uncultured delta proteobacterium Rifle_16ft_4_minimus_809</name>
    <dbReference type="NCBI Taxonomy" id="1665185"/>
    <lineage>
        <taxon>Bacteria</taxon>
        <taxon>Deltaproteobacteria</taxon>
        <taxon>environmental samples</taxon>
    </lineage>
</organism>
<dbReference type="NCBIfam" id="NF001380">
    <property type="entry name" value="PRK00279.1-2"/>
    <property type="match status" value="1"/>
</dbReference>
<feature type="binding site" evidence="5">
    <location>
        <position position="162"/>
    </location>
    <ligand>
        <name>AMP</name>
        <dbReference type="ChEBI" id="CHEBI:456215"/>
    </ligand>
</feature>
<dbReference type="InterPro" id="IPR007862">
    <property type="entry name" value="Adenylate_kinase_lid-dom"/>
</dbReference>
<gene>
    <name evidence="5" type="primary">adk</name>
</gene>
<dbReference type="EMBL" id="KT007051">
    <property type="protein sequence ID" value="AKQ04842.1"/>
    <property type="molecule type" value="Genomic_DNA"/>
</dbReference>
<comment type="domain">
    <text evidence="5">Consists of three domains, a large central CORE domain and two small peripheral domains, NMPbind and LID, which undergo movements during catalysis. The LID domain closes over the site of phosphoryl transfer upon ATP binding. Assembling and dissambling the active center during each catalytic cycle provides an effective means to prevent ATP hydrolysis. Some bacteria have evolved a zinc-coordinating structure that stabilizes the LID domain.</text>
</comment>
<dbReference type="CDD" id="cd01428">
    <property type="entry name" value="ADK"/>
    <property type="match status" value="1"/>
</dbReference>
<dbReference type="NCBIfam" id="NF011100">
    <property type="entry name" value="PRK14527.1"/>
    <property type="match status" value="1"/>
</dbReference>
<dbReference type="GO" id="GO:0044209">
    <property type="term" value="P:AMP salvage"/>
    <property type="evidence" value="ECO:0007669"/>
    <property type="project" value="UniProtKB-UniRule"/>
</dbReference>
<comment type="catalytic activity">
    <reaction evidence="5 7">
        <text>AMP + ATP = 2 ADP</text>
        <dbReference type="Rhea" id="RHEA:12973"/>
        <dbReference type="ChEBI" id="CHEBI:30616"/>
        <dbReference type="ChEBI" id="CHEBI:456215"/>
        <dbReference type="ChEBI" id="CHEBI:456216"/>
        <dbReference type="EC" id="2.7.4.3"/>
    </reaction>
</comment>
<keyword evidence="4 5" id="KW-0418">Kinase</keyword>
<protein>
    <recommendedName>
        <fullName evidence="5 7">Adenylate kinase</fullName>
        <shortName evidence="5">AK</shortName>
        <ecNumber evidence="5 7">2.7.4.3</ecNumber>
    </recommendedName>
    <alternativeName>
        <fullName evidence="5">ATP-AMP transphosphorylase</fullName>
    </alternativeName>
    <alternativeName>
        <fullName evidence="5">ATP:AMP phosphotransferase</fullName>
    </alternativeName>
    <alternativeName>
        <fullName evidence="5">Adenylate monophosphate kinase</fullName>
    </alternativeName>
</protein>
<feature type="region of interest" description="NMP" evidence="5">
    <location>
        <begin position="32"/>
        <end position="61"/>
    </location>
</feature>
<comment type="function">
    <text evidence="5">Catalyzes the reversible transfer of the terminal phosphate group between ATP and AMP. Plays an important role in cellular energy homeostasis and in adenine nucleotide metabolism.</text>
</comment>
<keyword evidence="1 5" id="KW-0808">Transferase</keyword>
<keyword evidence="2 5" id="KW-0545">Nucleotide biosynthesis</keyword>
<dbReference type="NCBIfam" id="TIGR01351">
    <property type="entry name" value="adk"/>
    <property type="match status" value="1"/>
</dbReference>
<dbReference type="GO" id="GO:0008270">
    <property type="term" value="F:zinc ion binding"/>
    <property type="evidence" value="ECO:0007669"/>
    <property type="project" value="UniProtKB-UniRule"/>
</dbReference>
<feature type="binding site" evidence="5">
    <location>
        <position position="135"/>
    </location>
    <ligand>
        <name>Zn(2+)</name>
        <dbReference type="ChEBI" id="CHEBI:29105"/>
        <note>structural</note>
    </ligand>
</feature>
<dbReference type="Pfam" id="PF05191">
    <property type="entry name" value="ADK_lid"/>
    <property type="match status" value="1"/>
</dbReference>
<dbReference type="InterPro" id="IPR000850">
    <property type="entry name" value="Adenylat/UMP-CMP_kin"/>
</dbReference>
<feature type="domain" description="Adenylate kinase active site lid" evidence="8">
    <location>
        <begin position="129"/>
        <end position="164"/>
    </location>
</feature>
<dbReference type="EC" id="2.7.4.3" evidence="5 7"/>
<evidence type="ECO:0000256" key="7">
    <source>
        <dbReference type="RuleBase" id="RU003331"/>
    </source>
</evidence>
<dbReference type="GO" id="GO:0004017">
    <property type="term" value="F:AMP kinase activity"/>
    <property type="evidence" value="ECO:0007669"/>
    <property type="project" value="UniProtKB-UniRule"/>
</dbReference>
<dbReference type="SUPFAM" id="SSF52540">
    <property type="entry name" value="P-loop containing nucleoside triphosphate hydrolases"/>
    <property type="match status" value="1"/>
</dbReference>
<dbReference type="FunFam" id="3.40.50.300:FF:000106">
    <property type="entry name" value="Adenylate kinase mitochondrial"/>
    <property type="match status" value="1"/>
</dbReference>
<feature type="binding site" evidence="5">
    <location>
        <position position="155"/>
    </location>
    <ligand>
        <name>Zn(2+)</name>
        <dbReference type="ChEBI" id="CHEBI:29105"/>
        <note>structural</note>
    </ligand>
</feature>
<feature type="binding site" evidence="5">
    <location>
        <position position="94"/>
    </location>
    <ligand>
        <name>AMP</name>
        <dbReference type="ChEBI" id="CHEBI:456215"/>
    </ligand>
</feature>
<evidence type="ECO:0000256" key="6">
    <source>
        <dbReference type="RuleBase" id="RU003330"/>
    </source>
</evidence>
<dbReference type="GO" id="GO:0005737">
    <property type="term" value="C:cytoplasm"/>
    <property type="evidence" value="ECO:0007669"/>
    <property type="project" value="UniProtKB-SubCell"/>
</dbReference>
<dbReference type="InterPro" id="IPR033690">
    <property type="entry name" value="Adenylat_kinase_CS"/>
</dbReference>
<keyword evidence="5" id="KW-0862">Zinc</keyword>
<evidence type="ECO:0000256" key="5">
    <source>
        <dbReference type="HAMAP-Rule" id="MF_00235"/>
    </source>
</evidence>
<feature type="region of interest" description="LID" evidence="5">
    <location>
        <begin position="128"/>
        <end position="165"/>
    </location>
</feature>
<dbReference type="Gene3D" id="3.40.50.300">
    <property type="entry name" value="P-loop containing nucleotide triphosphate hydrolases"/>
    <property type="match status" value="1"/>
</dbReference>
<dbReference type="Pfam" id="PF00406">
    <property type="entry name" value="ADK"/>
    <property type="match status" value="1"/>
</dbReference>
<feature type="binding site" evidence="5">
    <location>
        <begin position="87"/>
        <end position="90"/>
    </location>
    <ligand>
        <name>AMP</name>
        <dbReference type="ChEBI" id="CHEBI:456215"/>
    </ligand>
</feature>
<evidence type="ECO:0000256" key="4">
    <source>
        <dbReference type="ARBA" id="ARBA00022777"/>
    </source>
</evidence>
<dbReference type="AlphaFoldDB" id="A0A0H4TE31"/>
<comment type="subcellular location">
    <subcellularLocation>
        <location evidence="5 7">Cytoplasm</location>
    </subcellularLocation>
</comment>
<dbReference type="InterPro" id="IPR006259">
    <property type="entry name" value="Adenyl_kin_sub"/>
</dbReference>
<name>A0A0H4TE31_9DELT</name>
<dbReference type="PRINTS" id="PR00094">
    <property type="entry name" value="ADENYLTKNASE"/>
</dbReference>
<feature type="binding site" evidence="5">
    <location>
        <position position="152"/>
    </location>
    <ligand>
        <name>Zn(2+)</name>
        <dbReference type="ChEBI" id="CHEBI:29105"/>
        <note>structural</note>
    </ligand>
</feature>
<feature type="binding site" evidence="5">
    <location>
        <begin position="12"/>
        <end position="17"/>
    </location>
    <ligand>
        <name>ATP</name>
        <dbReference type="ChEBI" id="CHEBI:30616"/>
    </ligand>
</feature>
<evidence type="ECO:0000256" key="2">
    <source>
        <dbReference type="ARBA" id="ARBA00022727"/>
    </source>
</evidence>
<dbReference type="PROSITE" id="PS00113">
    <property type="entry name" value="ADENYLATE_KINASE"/>
    <property type="match status" value="1"/>
</dbReference>
<evidence type="ECO:0000256" key="1">
    <source>
        <dbReference type="ARBA" id="ARBA00022679"/>
    </source>
</evidence>
<dbReference type="InterPro" id="IPR027417">
    <property type="entry name" value="P-loop_NTPase"/>
</dbReference>
<evidence type="ECO:0000256" key="3">
    <source>
        <dbReference type="ARBA" id="ARBA00022741"/>
    </source>
</evidence>
<feature type="binding site" evidence="5">
    <location>
        <position position="201"/>
    </location>
    <ligand>
        <name>ATP</name>
        <dbReference type="ChEBI" id="CHEBI:30616"/>
    </ligand>
</feature>
<feature type="binding site" evidence="5">
    <location>
        <position position="173"/>
    </location>
    <ligand>
        <name>AMP</name>
        <dbReference type="ChEBI" id="CHEBI:456215"/>
    </ligand>
</feature>
<keyword evidence="5 7" id="KW-0067">ATP-binding</keyword>
<proteinExistence type="inferred from homology"/>
<feature type="binding site" evidence="5">
    <location>
        <position position="38"/>
    </location>
    <ligand>
        <name>AMP</name>
        <dbReference type="ChEBI" id="CHEBI:456215"/>
    </ligand>
</feature>
<dbReference type="NCBIfam" id="NF001381">
    <property type="entry name" value="PRK00279.1-3"/>
    <property type="match status" value="1"/>
</dbReference>
<feature type="binding site" evidence="5">
    <location>
        <position position="129"/>
    </location>
    <ligand>
        <name>ATP</name>
        <dbReference type="ChEBI" id="CHEBI:30616"/>
    </ligand>
</feature>
<reference evidence="9" key="1">
    <citation type="journal article" date="2015" name="ISME J.">
        <title>Aquifer environment selects for microbial species cohorts in sediment and groundwater.</title>
        <authorList>
            <person name="Hug L.A."/>
            <person name="Thomas B.C."/>
            <person name="Brown C.T."/>
            <person name="Frischkorn K.R."/>
            <person name="Williams K.H."/>
            <person name="Tringe S.G."/>
            <person name="Banfield J.F."/>
        </authorList>
    </citation>
    <scope>NUCLEOTIDE SEQUENCE</scope>
</reference>
<evidence type="ECO:0000259" key="8">
    <source>
        <dbReference type="Pfam" id="PF05191"/>
    </source>
</evidence>
<comment type="pathway">
    <text evidence="5">Purine metabolism; AMP biosynthesis via salvage pathway; AMP from ADP: step 1/1.</text>
</comment>
<dbReference type="PANTHER" id="PTHR23359">
    <property type="entry name" value="NUCLEOTIDE KINASE"/>
    <property type="match status" value="1"/>
</dbReference>
<feature type="binding site" evidence="5">
    <location>
        <position position="132"/>
    </location>
    <ligand>
        <name>Zn(2+)</name>
        <dbReference type="ChEBI" id="CHEBI:29105"/>
        <note>structural</note>
    </ligand>
</feature>
<comment type="subunit">
    <text evidence="5 7">Monomer.</text>
</comment>
<keyword evidence="3 5" id="KW-0547">Nucleotide-binding</keyword>